<organism evidence="1 2">
    <name type="scientific">Pedobacter ginsengiterrae</name>
    <dbReference type="NCBI Taxonomy" id="871696"/>
    <lineage>
        <taxon>Bacteria</taxon>
        <taxon>Pseudomonadati</taxon>
        <taxon>Bacteroidota</taxon>
        <taxon>Sphingobacteriia</taxon>
        <taxon>Sphingobacteriales</taxon>
        <taxon>Sphingobacteriaceae</taxon>
        <taxon>Pedobacter</taxon>
    </lineage>
</organism>
<protein>
    <submittedName>
        <fullName evidence="1">Uncharacterized protein</fullName>
    </submittedName>
</protein>
<comment type="caution">
    <text evidence="1">The sequence shown here is derived from an EMBL/GenBank/DDBJ whole genome shotgun (WGS) entry which is preliminary data.</text>
</comment>
<evidence type="ECO:0000313" key="1">
    <source>
        <dbReference type="EMBL" id="GAA3984715.1"/>
    </source>
</evidence>
<accession>A0ABP7QLT9</accession>
<keyword evidence="2" id="KW-1185">Reference proteome</keyword>
<proteinExistence type="predicted"/>
<reference evidence="2" key="1">
    <citation type="journal article" date="2019" name="Int. J. Syst. Evol. Microbiol.">
        <title>The Global Catalogue of Microorganisms (GCM) 10K type strain sequencing project: providing services to taxonomists for standard genome sequencing and annotation.</title>
        <authorList>
            <consortium name="The Broad Institute Genomics Platform"/>
            <consortium name="The Broad Institute Genome Sequencing Center for Infectious Disease"/>
            <person name="Wu L."/>
            <person name="Ma J."/>
        </authorList>
    </citation>
    <scope>NUCLEOTIDE SEQUENCE [LARGE SCALE GENOMIC DNA]</scope>
    <source>
        <strain evidence="2">JCM 17338</strain>
    </source>
</reference>
<name>A0ABP7QLT9_9SPHI</name>
<dbReference type="EMBL" id="BAABAK010000021">
    <property type="protein sequence ID" value="GAA3984715.1"/>
    <property type="molecule type" value="Genomic_DNA"/>
</dbReference>
<sequence>MFGHGSRIDALTEHTPGGSHYNDEEFLADTFAGVLLMPVGGIQGEFNRRKWKMETATQLDYYVISSLFGVGFQTLISHCKVNRLISELKATELLKTSPAKLLKSIDGLTVPAASFKIIDGLSMLSTIDIEVSNYIFLPKDSNVEGEHLLAIEESTQGTVYKAIKAGIVRVSSAKLDFGSFIRIQNISYVGLAENRHLEDDID</sequence>
<dbReference type="Proteomes" id="UP001501081">
    <property type="component" value="Unassembled WGS sequence"/>
</dbReference>
<evidence type="ECO:0000313" key="2">
    <source>
        <dbReference type="Proteomes" id="UP001501081"/>
    </source>
</evidence>
<gene>
    <name evidence="1" type="ORF">GCM10022246_40540</name>
</gene>